<proteinExistence type="inferred from homology"/>
<dbReference type="PROSITE" id="PS50928">
    <property type="entry name" value="ABC_TM1"/>
    <property type="match status" value="1"/>
</dbReference>
<feature type="transmembrane region" description="Helical" evidence="7">
    <location>
        <begin position="87"/>
        <end position="108"/>
    </location>
</feature>
<comment type="caution">
    <text evidence="9">The sequence shown here is derived from an EMBL/GenBank/DDBJ whole genome shotgun (WGS) entry which is preliminary data.</text>
</comment>
<feature type="transmembrane region" description="Helical" evidence="7">
    <location>
        <begin position="213"/>
        <end position="235"/>
    </location>
</feature>
<dbReference type="PANTHER" id="PTHR30193:SF1">
    <property type="entry name" value="ABC TRANSPORTER PERMEASE PROTEIN YESP-RELATED"/>
    <property type="match status" value="1"/>
</dbReference>
<keyword evidence="3" id="KW-1003">Cell membrane</keyword>
<evidence type="ECO:0000256" key="4">
    <source>
        <dbReference type="ARBA" id="ARBA00022692"/>
    </source>
</evidence>
<dbReference type="RefSeq" id="WP_341416969.1">
    <property type="nucleotide sequence ID" value="NZ_JBBPCC010000011.1"/>
</dbReference>
<keyword evidence="5 7" id="KW-1133">Transmembrane helix</keyword>
<keyword evidence="6 7" id="KW-0472">Membrane</keyword>
<evidence type="ECO:0000313" key="10">
    <source>
        <dbReference type="Proteomes" id="UP001469365"/>
    </source>
</evidence>
<evidence type="ECO:0000256" key="3">
    <source>
        <dbReference type="ARBA" id="ARBA00022475"/>
    </source>
</evidence>
<feature type="transmembrane region" description="Helical" evidence="7">
    <location>
        <begin position="25"/>
        <end position="47"/>
    </location>
</feature>
<dbReference type="SUPFAM" id="SSF161098">
    <property type="entry name" value="MetI-like"/>
    <property type="match status" value="1"/>
</dbReference>
<gene>
    <name evidence="9" type="ORF">WMW72_18300</name>
</gene>
<sequence length="310" mass="35418">MKVITAREGEVPLGASKGSRRESRYFYAFVSPWIVGFIVFALFPITASMYYSFTDYDIIHAPVFVGLANYTELLQDEQFWNSIRVTLQYTVISVPLTLLLSLCFALLLNQKVPFKGFFRTAMYFPSMISGVSMSLLFFWVFNPQAGLFNYALSLLGLEPIHWLLDEKYALWALIIMSFWGMGAGMLIFLAGLQGVPSSLLEAARLDGAGRWRSFWNVTFPIISPVFLFQLIIGMIESFQVFTQAYTMTQGGPNYSTWFYVYNIYINAFKNFRYGYASAMSWLLLIAVMLVTFVIMRTSNRFVHYEGGSNT</sequence>
<evidence type="ECO:0000256" key="2">
    <source>
        <dbReference type="ARBA" id="ARBA00022448"/>
    </source>
</evidence>
<dbReference type="EMBL" id="JBBPCC010000011">
    <property type="protein sequence ID" value="MEK8129859.1"/>
    <property type="molecule type" value="Genomic_DNA"/>
</dbReference>
<feature type="transmembrane region" description="Helical" evidence="7">
    <location>
        <begin position="120"/>
        <end position="141"/>
    </location>
</feature>
<keyword evidence="2 7" id="KW-0813">Transport</keyword>
<dbReference type="SUPFAM" id="SSF160964">
    <property type="entry name" value="MalF N-terminal region-like"/>
    <property type="match status" value="1"/>
</dbReference>
<dbReference type="Proteomes" id="UP001469365">
    <property type="component" value="Unassembled WGS sequence"/>
</dbReference>
<dbReference type="Gene3D" id="1.10.3720.10">
    <property type="entry name" value="MetI-like"/>
    <property type="match status" value="1"/>
</dbReference>
<keyword evidence="10" id="KW-1185">Reference proteome</keyword>
<feature type="transmembrane region" description="Helical" evidence="7">
    <location>
        <begin position="273"/>
        <end position="295"/>
    </location>
</feature>
<feature type="domain" description="ABC transmembrane type-1" evidence="8">
    <location>
        <begin position="83"/>
        <end position="294"/>
    </location>
</feature>
<accession>A0ABU9DLX9</accession>
<dbReference type="PANTHER" id="PTHR30193">
    <property type="entry name" value="ABC TRANSPORTER PERMEASE PROTEIN"/>
    <property type="match status" value="1"/>
</dbReference>
<dbReference type="InterPro" id="IPR000515">
    <property type="entry name" value="MetI-like"/>
</dbReference>
<dbReference type="CDD" id="cd06261">
    <property type="entry name" value="TM_PBP2"/>
    <property type="match status" value="1"/>
</dbReference>
<evidence type="ECO:0000256" key="7">
    <source>
        <dbReference type="RuleBase" id="RU363032"/>
    </source>
</evidence>
<reference evidence="9 10" key="1">
    <citation type="submission" date="2024-04" db="EMBL/GenBank/DDBJ databases">
        <title>draft genome sequnece of Paenibacillus filicis.</title>
        <authorList>
            <person name="Kim D.-U."/>
        </authorList>
    </citation>
    <scope>NUCLEOTIDE SEQUENCE [LARGE SCALE GENOMIC DNA]</scope>
    <source>
        <strain evidence="9 10">KACC14197</strain>
    </source>
</reference>
<dbReference type="InterPro" id="IPR035906">
    <property type="entry name" value="MetI-like_sf"/>
</dbReference>
<keyword evidence="4 7" id="KW-0812">Transmembrane</keyword>
<evidence type="ECO:0000256" key="1">
    <source>
        <dbReference type="ARBA" id="ARBA00004651"/>
    </source>
</evidence>
<dbReference type="InterPro" id="IPR051393">
    <property type="entry name" value="ABC_transporter_permease"/>
</dbReference>
<evidence type="ECO:0000313" key="9">
    <source>
        <dbReference type="EMBL" id="MEK8129859.1"/>
    </source>
</evidence>
<evidence type="ECO:0000259" key="8">
    <source>
        <dbReference type="PROSITE" id="PS50928"/>
    </source>
</evidence>
<comment type="subcellular location">
    <subcellularLocation>
        <location evidence="1 7">Cell membrane</location>
        <topology evidence="1 7">Multi-pass membrane protein</topology>
    </subcellularLocation>
</comment>
<evidence type="ECO:0000256" key="6">
    <source>
        <dbReference type="ARBA" id="ARBA00023136"/>
    </source>
</evidence>
<comment type="similarity">
    <text evidence="7">Belongs to the binding-protein-dependent transport system permease family.</text>
</comment>
<evidence type="ECO:0000256" key="5">
    <source>
        <dbReference type="ARBA" id="ARBA00022989"/>
    </source>
</evidence>
<feature type="transmembrane region" description="Helical" evidence="7">
    <location>
        <begin position="168"/>
        <end position="192"/>
    </location>
</feature>
<protein>
    <submittedName>
        <fullName evidence="9">Sugar ABC transporter permease</fullName>
    </submittedName>
</protein>
<organism evidence="9 10">
    <name type="scientific">Paenibacillus filicis</name>
    <dbReference type="NCBI Taxonomy" id="669464"/>
    <lineage>
        <taxon>Bacteria</taxon>
        <taxon>Bacillati</taxon>
        <taxon>Bacillota</taxon>
        <taxon>Bacilli</taxon>
        <taxon>Bacillales</taxon>
        <taxon>Paenibacillaceae</taxon>
        <taxon>Paenibacillus</taxon>
    </lineage>
</organism>
<dbReference type="Pfam" id="PF00528">
    <property type="entry name" value="BPD_transp_1"/>
    <property type="match status" value="1"/>
</dbReference>
<name>A0ABU9DLX9_9BACL</name>